<gene>
    <name evidence="1" type="ORF">TSPGSL018_9372</name>
</gene>
<organism evidence="1">
    <name type="scientific">Tetraselmis sp. GSL018</name>
    <dbReference type="NCBI Taxonomy" id="582737"/>
    <lineage>
        <taxon>Eukaryota</taxon>
        <taxon>Viridiplantae</taxon>
        <taxon>Chlorophyta</taxon>
        <taxon>core chlorophytes</taxon>
        <taxon>Chlorodendrophyceae</taxon>
        <taxon>Chlorodendrales</taxon>
        <taxon>Chlorodendraceae</taxon>
        <taxon>Tetraselmis</taxon>
    </lineage>
</organism>
<accession>A0A061S6L8</accession>
<dbReference type="EMBL" id="GBEZ01004392">
    <property type="protein sequence ID" value="JAC80822.1"/>
    <property type="molecule type" value="Transcribed_RNA"/>
</dbReference>
<protein>
    <submittedName>
        <fullName evidence="1">Uncharacterized protein</fullName>
    </submittedName>
</protein>
<sequence length="151" mass="16458">MLLSLIWMPAQVQKGAVAGGVGQVYLVPLGEGVGGTTAAIGIIGVLLGAGKLDPDWIAPFFPFEDDNSPFEQTTSEDPVVHLMQGVMHAEKLPREDLVGVKLSHALDLMSEGRDTDLLDLIIEKYQRLVARKMDFIMVIGHPSVGMAWHRR</sequence>
<proteinExistence type="predicted"/>
<dbReference type="AlphaFoldDB" id="A0A061S6L8"/>
<reference evidence="1" key="1">
    <citation type="submission" date="2014-05" db="EMBL/GenBank/DDBJ databases">
        <title>The transcriptome of the halophilic microalga Tetraselmis sp. GSL018 isolated from the Great Salt Lake, Utah.</title>
        <authorList>
            <person name="Jinkerson R.E."/>
            <person name="D'Adamo S."/>
            <person name="Posewitz M.C."/>
        </authorList>
    </citation>
    <scope>NUCLEOTIDE SEQUENCE</scope>
    <source>
        <strain evidence="1">GSL018</strain>
    </source>
</reference>
<name>A0A061S6L8_9CHLO</name>
<evidence type="ECO:0000313" key="1">
    <source>
        <dbReference type="EMBL" id="JAC80822.1"/>
    </source>
</evidence>
<feature type="non-terminal residue" evidence="1">
    <location>
        <position position="151"/>
    </location>
</feature>